<dbReference type="Pfam" id="PF00805">
    <property type="entry name" value="Pentapeptide"/>
    <property type="match status" value="2"/>
</dbReference>
<sequence>MPYCSHNWNDAEGIIKIPSSSKNNIELYGRGGGRSKGRPVGIYKKDGDELSDEQKEEAVEAGKRIIAEAAREVKEEIAERVAVINQQIMNLVLGDLKEEVTDMDNQKRPKLYDDKKRTSMNDLTSIKGFTFVGYEYKKHINKDISKFTSCIFRDCDFAKATITSTVFKNCIFEASCDFAYTKLGGNEASPSEYIGCEFNITDTILESDPDLAKDRYTYLKSERGHFYRWYKINFSYSILTNCSFKKMNSEEPAFRYSTINNCNFDDSYMANANFTGAKIKNSSFSNVNFIYLDFGDKRDTRTSPLGVIFRTSTIDNTKFDKSYLGKCDLTDVTWTNVNLTSTRLIIHESAKLKGSSIQFYVTKKENLPQKINSHFKCISQMKKIFKEPNSYDANYWYILVGPYMNLKNVDLSDADLNGVRLTGANLENANLTGANLEDATLFESQLDKEKKIGPLLGGPPDKLMADAVFLTDKYHRLYLIHYLNTTLLTHIKSTNKKRKDRYTLTLKDVCLSMKEKRDKVYIDSLQKLKNRLSDTNLELTNITASWKTQTKITADKIKEIKDHIRKFND</sequence>
<organism evidence="1">
    <name type="scientific">Megaviridae environmental sample</name>
    <dbReference type="NCBI Taxonomy" id="1737588"/>
    <lineage>
        <taxon>Viruses</taxon>
        <taxon>Varidnaviria</taxon>
        <taxon>Bamfordvirae</taxon>
        <taxon>Nucleocytoviricota</taxon>
        <taxon>Megaviricetes</taxon>
        <taxon>Imitervirales</taxon>
        <taxon>Mimiviridae</taxon>
        <taxon>environmental samples</taxon>
    </lineage>
</organism>
<protein>
    <submittedName>
        <fullName evidence="1">Pentapeptide repeat protein</fullName>
    </submittedName>
</protein>
<dbReference type="PANTHER" id="PTHR14136">
    <property type="entry name" value="BTB_POZ DOMAIN-CONTAINING PROTEIN KCTD9"/>
    <property type="match status" value="1"/>
</dbReference>
<dbReference type="PANTHER" id="PTHR14136:SF17">
    <property type="entry name" value="BTB_POZ DOMAIN-CONTAINING PROTEIN KCTD9"/>
    <property type="match status" value="1"/>
</dbReference>
<dbReference type="SUPFAM" id="SSF141571">
    <property type="entry name" value="Pentapeptide repeat-like"/>
    <property type="match status" value="2"/>
</dbReference>
<dbReference type="EMBL" id="MN448287">
    <property type="protein sequence ID" value="QFG74409.1"/>
    <property type="molecule type" value="Genomic_DNA"/>
</dbReference>
<dbReference type="InterPro" id="IPR001646">
    <property type="entry name" value="5peptide_repeat"/>
</dbReference>
<name>A0A5J6VKQ1_9VIRU</name>
<dbReference type="Gene3D" id="2.160.20.80">
    <property type="entry name" value="E3 ubiquitin-protein ligase SopA"/>
    <property type="match status" value="3"/>
</dbReference>
<reference evidence="1" key="1">
    <citation type="journal article" date="2019" name="Philos. Trans. R. Soc. Lond., B, Biol. Sci.">
        <title>Targeted metagenomic recovery of four divergent viruses reveals shared and distinctive characteristics of giant viruses of marine eukaryotes.</title>
        <authorList>
            <person name="Needham D.M."/>
            <person name="Poirier C."/>
            <person name="Hehenberger E."/>
            <person name="Jimenez V."/>
            <person name="Swalwell J.E."/>
            <person name="Santoro A.E."/>
            <person name="Worden A.Z."/>
        </authorList>
    </citation>
    <scope>NUCLEOTIDE SEQUENCE</scope>
    <source>
        <strain evidence="1">MPacV-611</strain>
    </source>
</reference>
<accession>A0A5J6VKQ1</accession>
<proteinExistence type="predicted"/>
<dbReference type="InterPro" id="IPR051082">
    <property type="entry name" value="Pentapeptide-BTB/POZ_domain"/>
</dbReference>
<evidence type="ECO:0000313" key="1">
    <source>
        <dbReference type="EMBL" id="QFG74409.1"/>
    </source>
</evidence>